<evidence type="ECO:0000256" key="5">
    <source>
        <dbReference type="HAMAP-Rule" id="MF_00723"/>
    </source>
</evidence>
<dbReference type="GO" id="GO:0008270">
    <property type="term" value="F:zinc ion binding"/>
    <property type="evidence" value="ECO:0007669"/>
    <property type="project" value="UniProtKB-UniRule"/>
</dbReference>
<gene>
    <name evidence="5" type="primary">gfa</name>
    <name evidence="7" type="ordered locus">Spea_3387</name>
</gene>
<dbReference type="HAMAP" id="MF_00723">
    <property type="entry name" value="Formald_GSH"/>
    <property type="match status" value="1"/>
</dbReference>
<feature type="binding site" evidence="5">
    <location>
        <position position="115"/>
    </location>
    <ligand>
        <name>Zn(2+)</name>
        <dbReference type="ChEBI" id="CHEBI:29105"/>
        <label>1</label>
        <note>structural</note>
    </ligand>
</feature>
<dbReference type="NCBIfam" id="NF003829">
    <property type="entry name" value="PRK05417.1"/>
    <property type="match status" value="1"/>
</dbReference>
<dbReference type="PANTHER" id="PTHR33337:SF40">
    <property type="entry name" value="CENP-V_GFA DOMAIN-CONTAINING PROTEIN-RELATED"/>
    <property type="match status" value="1"/>
</dbReference>
<dbReference type="Pfam" id="PF04828">
    <property type="entry name" value="GFA"/>
    <property type="match status" value="1"/>
</dbReference>
<feature type="binding site" evidence="5">
    <location>
        <position position="46"/>
    </location>
    <ligand>
        <name>Zn(2+)</name>
        <dbReference type="ChEBI" id="CHEBI:29105"/>
        <label>1</label>
        <note>structural</note>
    </ligand>
</feature>
<dbReference type="InterPro" id="IPR014185">
    <property type="entry name" value="Formald_GSH"/>
</dbReference>
<dbReference type="EMBL" id="CP000851">
    <property type="protein sequence ID" value="ABV88701.1"/>
    <property type="molecule type" value="Genomic_DNA"/>
</dbReference>
<keyword evidence="2 5" id="KW-0479">Metal-binding</keyword>
<comment type="pathway">
    <text evidence="5">One-carbon metabolism; formaldehyde degradation; formate from formaldehyde (glutathione route): step 1/3.</text>
</comment>
<dbReference type="PANTHER" id="PTHR33337">
    <property type="entry name" value="GFA DOMAIN-CONTAINING PROTEIN"/>
    <property type="match status" value="1"/>
</dbReference>
<dbReference type="GO" id="GO:0046294">
    <property type="term" value="P:formaldehyde catabolic process"/>
    <property type="evidence" value="ECO:0007669"/>
    <property type="project" value="UniProtKB-UniRule"/>
</dbReference>
<dbReference type="InterPro" id="IPR011057">
    <property type="entry name" value="Mss4-like_sf"/>
</dbReference>
<proteinExistence type="inferred from homology"/>
<keyword evidence="4 5" id="KW-0456">Lyase</keyword>
<dbReference type="Gene3D" id="3.90.1590.10">
    <property type="entry name" value="glutathione-dependent formaldehyde- activating enzyme (gfa)"/>
    <property type="match status" value="1"/>
</dbReference>
<dbReference type="KEGG" id="spl:Spea_3387"/>
<dbReference type="AlphaFoldDB" id="A8H814"/>
<dbReference type="PROSITE" id="PS51891">
    <property type="entry name" value="CENP_V_GFA"/>
    <property type="match status" value="1"/>
</dbReference>
<comment type="function">
    <text evidence="5">Catalyzes the condensation of formaldehyde and glutathione to S-hydroxymethylglutathione.</text>
</comment>
<feature type="binding site" evidence="5">
    <location>
        <position position="44"/>
    </location>
    <ligand>
        <name>Zn(2+)</name>
        <dbReference type="ChEBI" id="CHEBI:29105"/>
        <label>1</label>
        <note>structural</note>
    </ligand>
</feature>
<dbReference type="EC" id="4.4.1.22" evidence="5"/>
<sequence>MLIMISKILSFFQTKKTTKVLIHPSVDNNRFPELPGFTGGSLTCHCKKKPVIVKLSSQTAHNHVCGCSKCWKPKGAVFSQVAVISRENVKVTANENKLVVVDAQAAINRYACKDCGVHMYGRIHNEAHPFFGLDFVHTELSKQSGWAPAEFAAFVSSIIETGTNPQDMPAIRERLLELGLEPYDCLSPDLMDAIAAHVAKKA</sequence>
<evidence type="ECO:0000259" key="6">
    <source>
        <dbReference type="PROSITE" id="PS51891"/>
    </source>
</evidence>
<protein>
    <recommendedName>
        <fullName evidence="5">Glutathione-dependent formaldehyde-activating enzyme</fullName>
        <ecNumber evidence="5">4.4.1.22</ecNumber>
    </recommendedName>
    <alternativeName>
        <fullName evidence="5">S-(hydroxymethyl)glutathione synthase</fullName>
    </alternativeName>
</protein>
<feature type="binding site" evidence="5">
    <location>
        <position position="67"/>
    </location>
    <ligand>
        <name>Zn(2+)</name>
        <dbReference type="ChEBI" id="CHEBI:29105"/>
        <label>2</label>
        <note>catalytic</note>
    </ligand>
</feature>
<comment type="cofactor">
    <cofactor evidence="5">
        <name>Zn(2+)</name>
        <dbReference type="ChEBI" id="CHEBI:29105"/>
    </cofactor>
    <text evidence="5">Binds 2 Zn(2+) ions per subunit.</text>
</comment>
<accession>A8H814</accession>
<keyword evidence="8" id="KW-1185">Reference proteome</keyword>
<dbReference type="eggNOG" id="COG3791">
    <property type="taxonomic scope" value="Bacteria"/>
</dbReference>
<dbReference type="NCBIfam" id="TIGR02820">
    <property type="entry name" value="formald_GSH"/>
    <property type="match status" value="1"/>
</dbReference>
<evidence type="ECO:0000256" key="4">
    <source>
        <dbReference type="ARBA" id="ARBA00023239"/>
    </source>
</evidence>
<feature type="binding site" evidence="5">
    <location>
        <position position="112"/>
    </location>
    <ligand>
        <name>Zn(2+)</name>
        <dbReference type="ChEBI" id="CHEBI:29105"/>
        <label>1</label>
        <note>structural</note>
    </ligand>
</feature>
<dbReference type="Proteomes" id="UP000002608">
    <property type="component" value="Chromosome"/>
</dbReference>
<evidence type="ECO:0000313" key="7">
    <source>
        <dbReference type="EMBL" id="ABV88701.1"/>
    </source>
</evidence>
<dbReference type="InterPro" id="IPR006913">
    <property type="entry name" value="CENP-V/GFA"/>
</dbReference>
<name>A8H814_SHEPA</name>
<evidence type="ECO:0000256" key="2">
    <source>
        <dbReference type="ARBA" id="ARBA00022723"/>
    </source>
</evidence>
<feature type="binding site" evidence="5">
    <location>
        <position position="70"/>
    </location>
    <ligand>
        <name>Zn(2+)</name>
        <dbReference type="ChEBI" id="CHEBI:29105"/>
        <label>2</label>
        <note>catalytic</note>
    </ligand>
</feature>
<dbReference type="HOGENOM" id="CLU_090716_0_0_6"/>
<feature type="binding site" evidence="5">
    <location>
        <position position="65"/>
    </location>
    <ligand>
        <name>Zn(2+)</name>
        <dbReference type="ChEBI" id="CHEBI:29105"/>
        <label>2</label>
        <note>catalytic</note>
    </ligand>
</feature>
<dbReference type="PIRSF" id="PIRSF033318">
    <property type="entry name" value="Formald_GSH"/>
    <property type="match status" value="1"/>
</dbReference>
<dbReference type="SUPFAM" id="SSF51316">
    <property type="entry name" value="Mss4-like"/>
    <property type="match status" value="1"/>
</dbReference>
<dbReference type="UniPathway" id="UPA00562">
    <property type="reaction ID" value="UER00621"/>
</dbReference>
<dbReference type="GO" id="GO:0051907">
    <property type="term" value="F:S-(hydroxymethyl)glutathione synthase activity"/>
    <property type="evidence" value="ECO:0007669"/>
    <property type="project" value="UniProtKB-UniRule"/>
</dbReference>
<comment type="similarity">
    <text evidence="1 5">Belongs to the Gfa family.</text>
</comment>
<feature type="domain" description="CENP-V/GFA" evidence="6">
    <location>
        <begin position="37"/>
        <end position="184"/>
    </location>
</feature>
<reference evidence="7 8" key="1">
    <citation type="submission" date="2007-10" db="EMBL/GenBank/DDBJ databases">
        <title>Complete sequence of Shewanella pealeana ATCC 700345.</title>
        <authorList>
            <consortium name="US DOE Joint Genome Institute"/>
            <person name="Copeland A."/>
            <person name="Lucas S."/>
            <person name="Lapidus A."/>
            <person name="Barry K."/>
            <person name="Glavina del Rio T."/>
            <person name="Dalin E."/>
            <person name="Tice H."/>
            <person name="Pitluck S."/>
            <person name="Chertkov O."/>
            <person name="Brettin T."/>
            <person name="Bruce D."/>
            <person name="Detter J.C."/>
            <person name="Han C."/>
            <person name="Schmutz J."/>
            <person name="Larimer F."/>
            <person name="Land M."/>
            <person name="Hauser L."/>
            <person name="Kyrpides N."/>
            <person name="Kim E."/>
            <person name="Zhao J.-S.Z."/>
            <person name="Manno D."/>
            <person name="Hawari J."/>
            <person name="Richardson P."/>
        </authorList>
    </citation>
    <scope>NUCLEOTIDE SEQUENCE [LARGE SCALE GENOMIC DNA]</scope>
    <source>
        <strain evidence="8">ATCC 700345 / ANG-SQ1</strain>
    </source>
</reference>
<evidence type="ECO:0000313" key="8">
    <source>
        <dbReference type="Proteomes" id="UP000002608"/>
    </source>
</evidence>
<evidence type="ECO:0000256" key="3">
    <source>
        <dbReference type="ARBA" id="ARBA00022833"/>
    </source>
</evidence>
<evidence type="ECO:0000256" key="1">
    <source>
        <dbReference type="ARBA" id="ARBA00005495"/>
    </source>
</evidence>
<keyword evidence="3 5" id="KW-0862">Zinc</keyword>
<organism evidence="7 8">
    <name type="scientific">Shewanella pealeana (strain ATCC 700345 / ANG-SQ1)</name>
    <dbReference type="NCBI Taxonomy" id="398579"/>
    <lineage>
        <taxon>Bacteria</taxon>
        <taxon>Pseudomonadati</taxon>
        <taxon>Pseudomonadota</taxon>
        <taxon>Gammaproteobacteria</taxon>
        <taxon>Alteromonadales</taxon>
        <taxon>Shewanellaceae</taxon>
        <taxon>Shewanella</taxon>
    </lineage>
</organism>
<comment type="catalytic activity">
    <reaction evidence="5">
        <text>S-(hydroxymethyl)glutathione = glutathione + formaldehyde</text>
        <dbReference type="Rhea" id="RHEA:22488"/>
        <dbReference type="ChEBI" id="CHEBI:16842"/>
        <dbReference type="ChEBI" id="CHEBI:57925"/>
        <dbReference type="ChEBI" id="CHEBI:58758"/>
        <dbReference type="EC" id="4.4.1.22"/>
    </reaction>
</comment>
<dbReference type="STRING" id="398579.Spea_3387"/>